<evidence type="ECO:0008006" key="5">
    <source>
        <dbReference type="Google" id="ProtNLM"/>
    </source>
</evidence>
<dbReference type="Proteomes" id="UP001415857">
    <property type="component" value="Unassembled WGS sequence"/>
</dbReference>
<keyword evidence="4" id="KW-1185">Reference proteome</keyword>
<gene>
    <name evidence="3" type="ORF">L1049_023546</name>
</gene>
<dbReference type="EMBL" id="JBBPBK010000005">
    <property type="protein sequence ID" value="KAK9284375.1"/>
    <property type="molecule type" value="Genomic_DNA"/>
</dbReference>
<name>A0AAP0S083_LIQFO</name>
<dbReference type="AlphaFoldDB" id="A0AAP0S083"/>
<sequence length="344" mass="39054">MADETIVNGVASVGDDRTAENFYDFDRESDTSKVSDLIRKIEALEQEKLELVRKNEETREMIKKSTVEIEGLRSGEAKMKERLGEMEREIERSESDKKALEAVAARAMELETEVSRMQHDLISAMSDGDEANAEVKELKRMLEEKGLSIESLEREKERLEIVVEEAKKAKAMSDSKVRELEKRIEDMKERESDGKSEKVRVEEEAKARNEEKEREICGLKKGIEKLESAIAKSALELEKSMKEKKEMEGLKNGLEEALRFSEAKVKEMESKMIQLQQEVKEAEKVISGLKEKTIDAINGPATIATRALWDDEGKGLKLQWPIMAAGGTIVVAAVVCYLHYGRRR</sequence>
<keyword evidence="2" id="KW-0812">Transmembrane</keyword>
<accession>A0AAP0S083</accession>
<feature type="coiled-coil region" evidence="1">
    <location>
        <begin position="27"/>
        <end position="292"/>
    </location>
</feature>
<keyword evidence="2" id="KW-1133">Transmembrane helix</keyword>
<evidence type="ECO:0000256" key="2">
    <source>
        <dbReference type="SAM" id="Phobius"/>
    </source>
</evidence>
<evidence type="ECO:0000256" key="1">
    <source>
        <dbReference type="SAM" id="Coils"/>
    </source>
</evidence>
<reference evidence="3 4" key="1">
    <citation type="journal article" date="2024" name="Plant J.">
        <title>Genome sequences and population genomics reveal climatic adaptation and genomic divergence between two closely related sweetgum species.</title>
        <authorList>
            <person name="Xu W.Q."/>
            <person name="Ren C.Q."/>
            <person name="Zhang X.Y."/>
            <person name="Comes H.P."/>
            <person name="Liu X.H."/>
            <person name="Li Y.G."/>
            <person name="Kettle C.J."/>
            <person name="Jalonen R."/>
            <person name="Gaisberger H."/>
            <person name="Ma Y.Z."/>
            <person name="Qiu Y.X."/>
        </authorList>
    </citation>
    <scope>NUCLEOTIDE SEQUENCE [LARGE SCALE GENOMIC DNA]</scope>
    <source>
        <strain evidence="3">Hangzhou</strain>
    </source>
</reference>
<comment type="caution">
    <text evidence="3">The sequence shown here is derived from an EMBL/GenBank/DDBJ whole genome shotgun (WGS) entry which is preliminary data.</text>
</comment>
<organism evidence="3 4">
    <name type="scientific">Liquidambar formosana</name>
    <name type="common">Formosan gum</name>
    <dbReference type="NCBI Taxonomy" id="63359"/>
    <lineage>
        <taxon>Eukaryota</taxon>
        <taxon>Viridiplantae</taxon>
        <taxon>Streptophyta</taxon>
        <taxon>Embryophyta</taxon>
        <taxon>Tracheophyta</taxon>
        <taxon>Spermatophyta</taxon>
        <taxon>Magnoliopsida</taxon>
        <taxon>eudicotyledons</taxon>
        <taxon>Gunneridae</taxon>
        <taxon>Pentapetalae</taxon>
        <taxon>Saxifragales</taxon>
        <taxon>Altingiaceae</taxon>
        <taxon>Liquidambar</taxon>
    </lineage>
</organism>
<keyword evidence="2" id="KW-0472">Membrane</keyword>
<protein>
    <recommendedName>
        <fullName evidence="5">Peroxisomal and mitochondrial division factor 2-like</fullName>
    </recommendedName>
</protein>
<evidence type="ECO:0000313" key="4">
    <source>
        <dbReference type="Proteomes" id="UP001415857"/>
    </source>
</evidence>
<proteinExistence type="predicted"/>
<evidence type="ECO:0000313" key="3">
    <source>
        <dbReference type="EMBL" id="KAK9284375.1"/>
    </source>
</evidence>
<keyword evidence="1" id="KW-0175">Coiled coil</keyword>
<feature type="transmembrane region" description="Helical" evidence="2">
    <location>
        <begin position="320"/>
        <end position="340"/>
    </location>
</feature>